<dbReference type="InterPro" id="IPR013650">
    <property type="entry name" value="ATP-grasp_succ-CoA_synth-type"/>
</dbReference>
<evidence type="ECO:0000313" key="8">
    <source>
        <dbReference type="Proteomes" id="UP000887565"/>
    </source>
</evidence>
<keyword evidence="5" id="KW-0460">Magnesium</keyword>
<evidence type="ECO:0000256" key="3">
    <source>
        <dbReference type="ARBA" id="ARBA00022723"/>
    </source>
</evidence>
<evidence type="ECO:0000256" key="1">
    <source>
        <dbReference type="ARBA" id="ARBA00005064"/>
    </source>
</evidence>
<evidence type="ECO:0000259" key="7">
    <source>
        <dbReference type="Pfam" id="PF08442"/>
    </source>
</evidence>
<dbReference type="Gene3D" id="3.30.470.20">
    <property type="entry name" value="ATP-grasp fold, B domain"/>
    <property type="match status" value="2"/>
</dbReference>
<reference evidence="9" key="1">
    <citation type="submission" date="2022-11" db="UniProtKB">
        <authorList>
            <consortium name="WormBaseParasite"/>
        </authorList>
    </citation>
    <scope>IDENTIFICATION</scope>
</reference>
<dbReference type="FunFam" id="3.30.1490.20:FF:000004">
    <property type="entry name" value="Succinate--CoA ligase [ADP-forming] subunit beta, mitochondrial"/>
    <property type="match status" value="1"/>
</dbReference>
<dbReference type="InterPro" id="IPR013815">
    <property type="entry name" value="ATP_grasp_subdomain_1"/>
</dbReference>
<dbReference type="InterPro" id="IPR005809">
    <property type="entry name" value="Succ_CoA_ligase-like_bsu"/>
</dbReference>
<dbReference type="InterPro" id="IPR016102">
    <property type="entry name" value="Succinyl-CoA_synth-like"/>
</dbReference>
<dbReference type="GO" id="GO:0006104">
    <property type="term" value="P:succinyl-CoA metabolic process"/>
    <property type="evidence" value="ECO:0007669"/>
    <property type="project" value="TreeGrafter"/>
</dbReference>
<dbReference type="GO" id="GO:0005739">
    <property type="term" value="C:mitochondrion"/>
    <property type="evidence" value="ECO:0007669"/>
    <property type="project" value="TreeGrafter"/>
</dbReference>
<dbReference type="Pfam" id="PF00549">
    <property type="entry name" value="Ligase_CoA"/>
    <property type="match status" value="1"/>
</dbReference>
<dbReference type="GO" id="GO:0042709">
    <property type="term" value="C:succinate-CoA ligase complex"/>
    <property type="evidence" value="ECO:0007669"/>
    <property type="project" value="TreeGrafter"/>
</dbReference>
<accession>A0A915KGA4</accession>
<dbReference type="AlphaFoldDB" id="A0A915KGA4"/>
<sequence length="355" mass="39439">MWSRYKINGSKNAAKDIFTIFRRNLNLQEYSSKELLRENGINVQRFVVVDSAKTAKETLKTFSELCEIFVIYFLLVINSYLISEANEYVVKAQILAGGRGKGHFTSGLKGGVKVTKNSDEVFYYVEKMVGHKLITNQTGKDGVLVKKVMIAESANLTRETYVAILMDRENQGPVIVVSPAGGMDIEDVAQKTPNLIFKVMIDKIGEHLRFRQVSTIVLLKMLSNFFPLLVLCVDAKLNFDDSASYRQTSVFSMDDKSETDEREINALNQKLNYVGLDGNIGCLVNGAGLAMATMDIIKLHGGQPANFLDVGGSVQEEQVYQAFKIITSDIKVGKLSFVKGNAKISIPTLMLSFNK</sequence>
<dbReference type="PANTHER" id="PTHR11815:SF10">
    <property type="entry name" value="SUCCINATE--COA LIGASE [GDP-FORMING] SUBUNIT BETA, MITOCHONDRIAL"/>
    <property type="match status" value="1"/>
</dbReference>
<proteinExistence type="predicted"/>
<keyword evidence="8" id="KW-1185">Reference proteome</keyword>
<dbReference type="PIRSF" id="PIRSF001554">
    <property type="entry name" value="SucCS_beta"/>
    <property type="match status" value="1"/>
</dbReference>
<dbReference type="OMA" id="XADSINI"/>
<dbReference type="PANTHER" id="PTHR11815">
    <property type="entry name" value="SUCCINYL-COA SYNTHETASE BETA CHAIN"/>
    <property type="match status" value="1"/>
</dbReference>
<name>A0A915KGA4_ROMCU</name>
<dbReference type="Proteomes" id="UP000887565">
    <property type="component" value="Unplaced"/>
</dbReference>
<evidence type="ECO:0000256" key="4">
    <source>
        <dbReference type="ARBA" id="ARBA00022741"/>
    </source>
</evidence>
<dbReference type="GO" id="GO:0004776">
    <property type="term" value="F:succinate-CoA ligase (GDP-forming) activity"/>
    <property type="evidence" value="ECO:0007669"/>
    <property type="project" value="TreeGrafter"/>
</dbReference>
<dbReference type="PROSITE" id="PS01217">
    <property type="entry name" value="SUCCINYL_COA_LIG_3"/>
    <property type="match status" value="1"/>
</dbReference>
<dbReference type="InterPro" id="IPR005811">
    <property type="entry name" value="SUCC_ACL_C"/>
</dbReference>
<dbReference type="SUPFAM" id="SSF56059">
    <property type="entry name" value="Glutathione synthetase ATP-binding domain-like"/>
    <property type="match status" value="1"/>
</dbReference>
<dbReference type="WBParaSite" id="nRc.2.0.1.t36996-RA">
    <property type="protein sequence ID" value="nRc.2.0.1.t36996-RA"/>
    <property type="gene ID" value="nRc.2.0.1.g36996"/>
</dbReference>
<dbReference type="Gene3D" id="3.40.50.261">
    <property type="entry name" value="Succinyl-CoA synthetase domains"/>
    <property type="match status" value="1"/>
</dbReference>
<keyword evidence="3" id="KW-0479">Metal-binding</keyword>
<feature type="domain" description="ATP-citrate synthase/succinyl-CoA ligase C-terminal" evidence="6">
    <location>
        <begin position="283"/>
        <end position="333"/>
    </location>
</feature>
<evidence type="ECO:0000256" key="2">
    <source>
        <dbReference type="ARBA" id="ARBA00022598"/>
    </source>
</evidence>
<keyword evidence="2" id="KW-0436">Ligase</keyword>
<organism evidence="8 9">
    <name type="scientific">Romanomermis culicivorax</name>
    <name type="common">Nematode worm</name>
    <dbReference type="NCBI Taxonomy" id="13658"/>
    <lineage>
        <taxon>Eukaryota</taxon>
        <taxon>Metazoa</taxon>
        <taxon>Ecdysozoa</taxon>
        <taxon>Nematoda</taxon>
        <taxon>Enoplea</taxon>
        <taxon>Dorylaimia</taxon>
        <taxon>Mermithida</taxon>
        <taxon>Mermithoidea</taxon>
        <taxon>Mermithidae</taxon>
        <taxon>Romanomermis</taxon>
    </lineage>
</organism>
<protein>
    <submittedName>
        <fullName evidence="9">Uncharacterized protein</fullName>
    </submittedName>
</protein>
<evidence type="ECO:0000256" key="5">
    <source>
        <dbReference type="ARBA" id="ARBA00022842"/>
    </source>
</evidence>
<dbReference type="InterPro" id="IPR017866">
    <property type="entry name" value="Succ-CoA_synthase_bsu_CS"/>
</dbReference>
<evidence type="ECO:0000313" key="9">
    <source>
        <dbReference type="WBParaSite" id="nRc.2.0.1.t36996-RA"/>
    </source>
</evidence>
<dbReference type="GO" id="GO:0046872">
    <property type="term" value="F:metal ion binding"/>
    <property type="evidence" value="ECO:0007669"/>
    <property type="project" value="UniProtKB-KW"/>
</dbReference>
<keyword evidence="4" id="KW-0547">Nucleotide-binding</keyword>
<dbReference type="GO" id="GO:0005524">
    <property type="term" value="F:ATP binding"/>
    <property type="evidence" value="ECO:0007669"/>
    <property type="project" value="InterPro"/>
</dbReference>
<dbReference type="GO" id="GO:0006099">
    <property type="term" value="P:tricarboxylic acid cycle"/>
    <property type="evidence" value="ECO:0007669"/>
    <property type="project" value="InterPro"/>
</dbReference>
<dbReference type="Pfam" id="PF08442">
    <property type="entry name" value="ATP-grasp_2"/>
    <property type="match status" value="1"/>
</dbReference>
<evidence type="ECO:0000259" key="6">
    <source>
        <dbReference type="Pfam" id="PF00549"/>
    </source>
</evidence>
<dbReference type="SUPFAM" id="SSF52210">
    <property type="entry name" value="Succinyl-CoA synthetase domains"/>
    <property type="match status" value="1"/>
</dbReference>
<dbReference type="Gene3D" id="3.30.1490.20">
    <property type="entry name" value="ATP-grasp fold, A domain"/>
    <property type="match status" value="1"/>
</dbReference>
<feature type="domain" description="ATP-grasp fold succinyl-CoA synthetase-type" evidence="7">
    <location>
        <begin position="85"/>
        <end position="207"/>
    </location>
</feature>
<comment type="pathway">
    <text evidence="1">Carbohydrate metabolism; tricarboxylic acid cycle; succinate from succinyl-CoA (ligase route): step 1/1.</text>
</comment>